<feature type="transmembrane region" description="Helical" evidence="7">
    <location>
        <begin position="9"/>
        <end position="28"/>
    </location>
</feature>
<dbReference type="RefSeq" id="WP_087358585.1">
    <property type="nucleotide sequence ID" value="NZ_JACJKO010000071.1"/>
</dbReference>
<feature type="transmembrane region" description="Helical" evidence="7">
    <location>
        <begin position="249"/>
        <end position="266"/>
    </location>
</feature>
<name>A0A1Y4SV34_9FIRM</name>
<gene>
    <name evidence="9" type="ORF">B5E75_09170</name>
</gene>
<keyword evidence="5 7" id="KW-1133">Transmembrane helix</keyword>
<evidence type="ECO:0000256" key="7">
    <source>
        <dbReference type="SAM" id="Phobius"/>
    </source>
</evidence>
<comment type="subcellular location">
    <subcellularLocation>
        <location evidence="1">Cell membrane</location>
        <topology evidence="1">Multi-pass membrane protein</topology>
    </subcellularLocation>
</comment>
<evidence type="ECO:0000259" key="8">
    <source>
        <dbReference type="Pfam" id="PF01757"/>
    </source>
</evidence>
<sequence>MSSRDINIDLLRICSCFMVIILHVSGQNWRLVDVHSMEWFVFNAYDSAVRSCVPLFFMISGYLFLSKGYMISINQLYKRNILKIIILYFVWSFLYAVFRVDFTDISFETLIYEILQSEFHLWYLPALISVYIMIPLLWCVAHYEDGKYLKYTCYLVFIMGILKMTVETVPFLPEIFNEFLTSFSLNISIYCGYFLIGYYIKMTREKWIHIKMKILLLVFLLIELLGIILTLGISWWTNEPISFLYNNQTLFPAIQAIILMIIFLKFKVDSFLNHKRNIIIKISRYTLFIYLFHPFVINFLDNNLRINSLSLNEWVSVPLISMIVVIICLLFAFVLSHIPIVKKWII</sequence>
<dbReference type="GO" id="GO:0016413">
    <property type="term" value="F:O-acetyltransferase activity"/>
    <property type="evidence" value="ECO:0007669"/>
    <property type="project" value="TreeGrafter"/>
</dbReference>
<dbReference type="Proteomes" id="UP000195305">
    <property type="component" value="Unassembled WGS sequence"/>
</dbReference>
<feature type="transmembrane region" description="Helical" evidence="7">
    <location>
        <begin position="212"/>
        <end position="237"/>
    </location>
</feature>
<feature type="transmembrane region" description="Helical" evidence="7">
    <location>
        <begin position="81"/>
        <end position="100"/>
    </location>
</feature>
<feature type="transmembrane region" description="Helical" evidence="7">
    <location>
        <begin position="153"/>
        <end position="173"/>
    </location>
</feature>
<keyword evidence="6 7" id="KW-0472">Membrane</keyword>
<feature type="transmembrane region" description="Helical" evidence="7">
    <location>
        <begin position="179"/>
        <end position="200"/>
    </location>
</feature>
<dbReference type="GO" id="GO:0005886">
    <property type="term" value="C:plasma membrane"/>
    <property type="evidence" value="ECO:0007669"/>
    <property type="project" value="UniProtKB-SubCell"/>
</dbReference>
<feature type="transmembrane region" description="Helical" evidence="7">
    <location>
        <begin position="317"/>
        <end position="341"/>
    </location>
</feature>
<comment type="similarity">
    <text evidence="2">Belongs to the acyltransferase 3 family.</text>
</comment>
<dbReference type="PANTHER" id="PTHR40074:SF2">
    <property type="entry name" value="O-ACETYLTRANSFERASE WECH"/>
    <property type="match status" value="1"/>
</dbReference>
<accession>A0A1Y4SV34</accession>
<dbReference type="Pfam" id="PF01757">
    <property type="entry name" value="Acyl_transf_3"/>
    <property type="match status" value="1"/>
</dbReference>
<dbReference type="EMBL" id="NFLJ01000025">
    <property type="protein sequence ID" value="OUQ33754.1"/>
    <property type="molecule type" value="Genomic_DNA"/>
</dbReference>
<organism evidence="9 10">
    <name type="scientific">Massilimicrobiota timonensis</name>
    <dbReference type="NCBI Taxonomy" id="1776392"/>
    <lineage>
        <taxon>Bacteria</taxon>
        <taxon>Bacillati</taxon>
        <taxon>Bacillota</taxon>
        <taxon>Erysipelotrichia</taxon>
        <taxon>Erysipelotrichales</taxon>
        <taxon>Erysipelotrichaceae</taxon>
        <taxon>Massilimicrobiota</taxon>
    </lineage>
</organism>
<reference evidence="9 10" key="1">
    <citation type="journal article" date="2018" name="BMC Genomics">
        <title>Whole genome sequencing and function prediction of 133 gut anaerobes isolated from chicken caecum in pure cultures.</title>
        <authorList>
            <person name="Medvecky M."/>
            <person name="Cejkova D."/>
            <person name="Polansky O."/>
            <person name="Karasova D."/>
            <person name="Kubasova T."/>
            <person name="Cizek A."/>
            <person name="Rychlik I."/>
        </authorList>
    </citation>
    <scope>NUCLEOTIDE SEQUENCE [LARGE SCALE GENOMIC DNA]</scope>
    <source>
        <strain evidence="9 10">An13</strain>
    </source>
</reference>
<feature type="transmembrane region" description="Helical" evidence="7">
    <location>
        <begin position="48"/>
        <end position="69"/>
    </location>
</feature>
<feature type="domain" description="Acyltransferase 3" evidence="8">
    <location>
        <begin position="6"/>
        <end position="332"/>
    </location>
</feature>
<keyword evidence="4 7" id="KW-0812">Transmembrane</keyword>
<proteinExistence type="inferred from homology"/>
<dbReference type="GO" id="GO:0009246">
    <property type="term" value="P:enterobacterial common antigen biosynthetic process"/>
    <property type="evidence" value="ECO:0007669"/>
    <property type="project" value="TreeGrafter"/>
</dbReference>
<evidence type="ECO:0000313" key="9">
    <source>
        <dbReference type="EMBL" id="OUQ33754.1"/>
    </source>
</evidence>
<evidence type="ECO:0000256" key="5">
    <source>
        <dbReference type="ARBA" id="ARBA00022989"/>
    </source>
</evidence>
<keyword evidence="10" id="KW-1185">Reference proteome</keyword>
<dbReference type="PANTHER" id="PTHR40074">
    <property type="entry name" value="O-ACETYLTRANSFERASE WECH"/>
    <property type="match status" value="1"/>
</dbReference>
<keyword evidence="3" id="KW-1003">Cell membrane</keyword>
<evidence type="ECO:0000256" key="3">
    <source>
        <dbReference type="ARBA" id="ARBA00022475"/>
    </source>
</evidence>
<dbReference type="InterPro" id="IPR002656">
    <property type="entry name" value="Acyl_transf_3_dom"/>
</dbReference>
<feature type="transmembrane region" description="Helical" evidence="7">
    <location>
        <begin position="120"/>
        <end position="141"/>
    </location>
</feature>
<evidence type="ECO:0000256" key="2">
    <source>
        <dbReference type="ARBA" id="ARBA00007400"/>
    </source>
</evidence>
<evidence type="ECO:0000256" key="6">
    <source>
        <dbReference type="ARBA" id="ARBA00023136"/>
    </source>
</evidence>
<evidence type="ECO:0000313" key="10">
    <source>
        <dbReference type="Proteomes" id="UP000195305"/>
    </source>
</evidence>
<dbReference type="AlphaFoldDB" id="A0A1Y4SV34"/>
<protein>
    <recommendedName>
        <fullName evidence="8">Acyltransferase 3 domain-containing protein</fullName>
    </recommendedName>
</protein>
<evidence type="ECO:0000256" key="1">
    <source>
        <dbReference type="ARBA" id="ARBA00004651"/>
    </source>
</evidence>
<dbReference type="OrthoDB" id="9810469at2"/>
<feature type="transmembrane region" description="Helical" evidence="7">
    <location>
        <begin position="278"/>
        <end position="297"/>
    </location>
</feature>
<comment type="caution">
    <text evidence="9">The sequence shown here is derived from an EMBL/GenBank/DDBJ whole genome shotgun (WGS) entry which is preliminary data.</text>
</comment>
<evidence type="ECO:0000256" key="4">
    <source>
        <dbReference type="ARBA" id="ARBA00022692"/>
    </source>
</evidence>